<name>A0A5B7DBL5_PORTR</name>
<keyword evidence="2" id="KW-1185">Reference proteome</keyword>
<dbReference type="Proteomes" id="UP000324222">
    <property type="component" value="Unassembled WGS sequence"/>
</dbReference>
<dbReference type="EMBL" id="VSRR010000704">
    <property type="protein sequence ID" value="MPC18721.1"/>
    <property type="molecule type" value="Genomic_DNA"/>
</dbReference>
<organism evidence="1 2">
    <name type="scientific">Portunus trituberculatus</name>
    <name type="common">Swimming crab</name>
    <name type="synonym">Neptunus trituberculatus</name>
    <dbReference type="NCBI Taxonomy" id="210409"/>
    <lineage>
        <taxon>Eukaryota</taxon>
        <taxon>Metazoa</taxon>
        <taxon>Ecdysozoa</taxon>
        <taxon>Arthropoda</taxon>
        <taxon>Crustacea</taxon>
        <taxon>Multicrustacea</taxon>
        <taxon>Malacostraca</taxon>
        <taxon>Eumalacostraca</taxon>
        <taxon>Eucarida</taxon>
        <taxon>Decapoda</taxon>
        <taxon>Pleocyemata</taxon>
        <taxon>Brachyura</taxon>
        <taxon>Eubrachyura</taxon>
        <taxon>Portunoidea</taxon>
        <taxon>Portunidae</taxon>
        <taxon>Portuninae</taxon>
        <taxon>Portunus</taxon>
    </lineage>
</organism>
<dbReference type="AlphaFoldDB" id="A0A5B7DBL5"/>
<evidence type="ECO:0000313" key="2">
    <source>
        <dbReference type="Proteomes" id="UP000324222"/>
    </source>
</evidence>
<protein>
    <submittedName>
        <fullName evidence="1">Uncharacterized protein</fullName>
    </submittedName>
</protein>
<evidence type="ECO:0000313" key="1">
    <source>
        <dbReference type="EMBL" id="MPC18721.1"/>
    </source>
</evidence>
<comment type="caution">
    <text evidence="1">The sequence shown here is derived from an EMBL/GenBank/DDBJ whole genome shotgun (WGS) entry which is preliminary data.</text>
</comment>
<reference evidence="1 2" key="1">
    <citation type="submission" date="2019-05" db="EMBL/GenBank/DDBJ databases">
        <title>Another draft genome of Portunus trituberculatus and its Hox gene families provides insights of decapod evolution.</title>
        <authorList>
            <person name="Jeong J.-H."/>
            <person name="Song I."/>
            <person name="Kim S."/>
            <person name="Choi T."/>
            <person name="Kim D."/>
            <person name="Ryu S."/>
            <person name="Kim W."/>
        </authorList>
    </citation>
    <scope>NUCLEOTIDE SEQUENCE [LARGE SCALE GENOMIC DNA]</scope>
    <source>
        <tissue evidence="1">Muscle</tissue>
    </source>
</reference>
<gene>
    <name evidence="1" type="ORF">E2C01_011615</name>
</gene>
<accession>A0A5B7DBL5</accession>
<sequence>MAYSSPREEEAVALSRQLILHHWVLVNSDSLIGDVAVTWLSVRLVYRYIHQDLNPGDTSLTRLSIGFSRAAR</sequence>
<proteinExistence type="predicted"/>